<keyword evidence="17" id="KW-1185">Reference proteome</keyword>
<dbReference type="PANTHER" id="PTHR43981:SF2">
    <property type="entry name" value="ENOYL-[ACYL-CARRIER-PROTEIN] REDUCTASE, MITOCHONDRIAL"/>
    <property type="match status" value="1"/>
</dbReference>
<evidence type="ECO:0000256" key="12">
    <source>
        <dbReference type="ARBA" id="ARBA00041058"/>
    </source>
</evidence>
<evidence type="ECO:0000256" key="3">
    <source>
        <dbReference type="ARBA" id="ARBA00022516"/>
    </source>
</evidence>
<organism evidence="16 17">
    <name type="scientific">Acanthocheilonema viteae</name>
    <name type="common">Filarial nematode worm</name>
    <name type="synonym">Dipetalonema viteae</name>
    <dbReference type="NCBI Taxonomy" id="6277"/>
    <lineage>
        <taxon>Eukaryota</taxon>
        <taxon>Metazoa</taxon>
        <taxon>Ecdysozoa</taxon>
        <taxon>Nematoda</taxon>
        <taxon>Chromadorea</taxon>
        <taxon>Rhabditida</taxon>
        <taxon>Spirurina</taxon>
        <taxon>Spiruromorpha</taxon>
        <taxon>Filarioidea</taxon>
        <taxon>Onchocercidae</taxon>
        <taxon>Acanthocheilonema</taxon>
    </lineage>
</organism>
<dbReference type="GO" id="GO:0005739">
    <property type="term" value="C:mitochondrion"/>
    <property type="evidence" value="ECO:0007669"/>
    <property type="project" value="UniProtKB-SubCell"/>
</dbReference>
<dbReference type="AlphaFoldDB" id="A0A498SGM8"/>
<evidence type="ECO:0000256" key="7">
    <source>
        <dbReference type="ARBA" id="ARBA00023002"/>
    </source>
</evidence>
<evidence type="ECO:0000256" key="13">
    <source>
        <dbReference type="ARBA" id="ARBA00042123"/>
    </source>
</evidence>
<comment type="similarity">
    <text evidence="2">Belongs to the zinc-containing alcohol dehydrogenase family. Quinone oxidoreductase subfamily.</text>
</comment>
<evidence type="ECO:0000259" key="15">
    <source>
        <dbReference type="SMART" id="SM00829"/>
    </source>
</evidence>
<dbReference type="Gene3D" id="3.90.180.10">
    <property type="entry name" value="Medium-chain alcohol dehydrogenases, catalytic domain"/>
    <property type="match status" value="1"/>
</dbReference>
<dbReference type="InterPro" id="IPR011032">
    <property type="entry name" value="GroES-like_sf"/>
</dbReference>
<dbReference type="GO" id="GO:0006633">
    <property type="term" value="P:fatty acid biosynthetic process"/>
    <property type="evidence" value="ECO:0007669"/>
    <property type="project" value="UniProtKB-KW"/>
</dbReference>
<keyword evidence="3" id="KW-0444">Lipid biosynthesis</keyword>
<dbReference type="Proteomes" id="UP000276991">
    <property type="component" value="Unassembled WGS sequence"/>
</dbReference>
<evidence type="ECO:0000256" key="6">
    <source>
        <dbReference type="ARBA" id="ARBA00022946"/>
    </source>
</evidence>
<keyword evidence="6" id="KW-0809">Transit peptide</keyword>
<evidence type="ECO:0000256" key="8">
    <source>
        <dbReference type="ARBA" id="ARBA00023098"/>
    </source>
</evidence>
<dbReference type="InterPro" id="IPR013154">
    <property type="entry name" value="ADH-like_N"/>
</dbReference>
<dbReference type="EC" id="1.3.1.104" evidence="11"/>
<dbReference type="STRING" id="6277.A0A498SGM8"/>
<name>A0A498SGM8_ACAVI</name>
<gene>
    <name evidence="16" type="ORF">NAV_LOCUS2583</name>
</gene>
<keyword evidence="7" id="KW-0560">Oxidoreductase</keyword>
<keyword evidence="4" id="KW-0276">Fatty acid metabolism</keyword>
<dbReference type="GO" id="GO:0141148">
    <property type="term" value="F:enoyl-[acyl-carrier-protein] reductase (NADPH) activity"/>
    <property type="evidence" value="ECO:0007669"/>
    <property type="project" value="UniProtKB-EC"/>
</dbReference>
<evidence type="ECO:0000256" key="4">
    <source>
        <dbReference type="ARBA" id="ARBA00022832"/>
    </source>
</evidence>
<dbReference type="SMART" id="SM00829">
    <property type="entry name" value="PKS_ER"/>
    <property type="match status" value="1"/>
</dbReference>
<dbReference type="OrthoDB" id="7482721at2759"/>
<evidence type="ECO:0000256" key="14">
    <source>
        <dbReference type="ARBA" id="ARBA00048843"/>
    </source>
</evidence>
<dbReference type="EMBL" id="UPTC01000280">
    <property type="protein sequence ID" value="VBB27753.1"/>
    <property type="molecule type" value="Genomic_DNA"/>
</dbReference>
<evidence type="ECO:0000256" key="1">
    <source>
        <dbReference type="ARBA" id="ARBA00004173"/>
    </source>
</evidence>
<evidence type="ECO:0000256" key="10">
    <source>
        <dbReference type="ARBA" id="ARBA00023160"/>
    </source>
</evidence>
<dbReference type="InterPro" id="IPR036291">
    <property type="entry name" value="NAD(P)-bd_dom_sf"/>
</dbReference>
<evidence type="ECO:0000256" key="11">
    <source>
        <dbReference type="ARBA" id="ARBA00038963"/>
    </source>
</evidence>
<comment type="subcellular location">
    <subcellularLocation>
        <location evidence="1">Mitochondrion</location>
    </subcellularLocation>
</comment>
<keyword evidence="10" id="KW-0275">Fatty acid biosynthesis</keyword>
<evidence type="ECO:0000256" key="2">
    <source>
        <dbReference type="ARBA" id="ARBA00010371"/>
    </source>
</evidence>
<evidence type="ECO:0000256" key="5">
    <source>
        <dbReference type="ARBA" id="ARBA00022857"/>
    </source>
</evidence>
<dbReference type="InterPro" id="IPR020843">
    <property type="entry name" value="ER"/>
</dbReference>
<accession>A0A498SGM8</accession>
<evidence type="ECO:0000313" key="17">
    <source>
        <dbReference type="Proteomes" id="UP000276991"/>
    </source>
</evidence>
<dbReference type="SUPFAM" id="SSF51735">
    <property type="entry name" value="NAD(P)-binding Rossmann-fold domains"/>
    <property type="match status" value="1"/>
</dbReference>
<dbReference type="InterPro" id="IPR013149">
    <property type="entry name" value="ADH-like_C"/>
</dbReference>
<keyword evidence="8" id="KW-0443">Lipid metabolism</keyword>
<evidence type="ECO:0000313" key="16">
    <source>
        <dbReference type="EMBL" id="VBB27753.1"/>
    </source>
</evidence>
<keyword evidence="9" id="KW-0496">Mitochondrion</keyword>
<dbReference type="SUPFAM" id="SSF50129">
    <property type="entry name" value="GroES-like"/>
    <property type="match status" value="1"/>
</dbReference>
<proteinExistence type="inferred from homology"/>
<evidence type="ECO:0000256" key="9">
    <source>
        <dbReference type="ARBA" id="ARBA00023128"/>
    </source>
</evidence>
<dbReference type="FunFam" id="3.40.50.720:FF:000112">
    <property type="entry name" value="Enoyl-[acyl-carrier-protein] reductase 1, mitochondrial"/>
    <property type="match status" value="1"/>
</dbReference>
<dbReference type="CDD" id="cd08290">
    <property type="entry name" value="ETR"/>
    <property type="match status" value="1"/>
</dbReference>
<dbReference type="PANTHER" id="PTHR43981">
    <property type="entry name" value="ENOYL-[ACYL-CARRIER-PROTEIN] REDUCTASE, MITOCHONDRIAL"/>
    <property type="match status" value="1"/>
</dbReference>
<dbReference type="InterPro" id="IPR051034">
    <property type="entry name" value="Mito_Enoyl-ACP_Reductase"/>
</dbReference>
<keyword evidence="5" id="KW-0521">NADP</keyword>
<reference evidence="16 17" key="1">
    <citation type="submission" date="2018-08" db="EMBL/GenBank/DDBJ databases">
        <authorList>
            <person name="Laetsch R D."/>
            <person name="Stevens L."/>
            <person name="Kumar S."/>
            <person name="Blaxter L. M."/>
        </authorList>
    </citation>
    <scope>NUCLEOTIDE SEQUENCE [LARGE SCALE GENOMIC DNA]</scope>
</reference>
<feature type="domain" description="Enoyl reductase (ER)" evidence="15">
    <location>
        <begin position="36"/>
        <end position="363"/>
    </location>
</feature>
<protein>
    <recommendedName>
        <fullName evidence="12">Enoyl-[acyl-carrier-protein] reductase, mitochondrial</fullName>
        <ecNumber evidence="11">1.3.1.104</ecNumber>
    </recommendedName>
    <alternativeName>
        <fullName evidence="13">2-enoyl thioester reductase</fullName>
    </alternativeName>
</protein>
<dbReference type="Gene3D" id="3.40.50.720">
    <property type="entry name" value="NAD(P)-binding Rossmann-like Domain"/>
    <property type="match status" value="1"/>
</dbReference>
<dbReference type="Pfam" id="PF08240">
    <property type="entry name" value="ADH_N"/>
    <property type="match status" value="1"/>
</dbReference>
<sequence length="366" mass="41293">MFWSSMLLMGARLCRKQSQRCLSSKQLMYEKYGYPPDVLNLVTKEVGEIGTDEVRVRWMGAPINPADINQLQGVYPRKPPLPAVGGMEGFGEVEEVGSDVTTLRTGDWVVPGVSAAGCWRTFGNHCEKDLFKIANDLPFDSAATFQVNPPTAYRMLKDFVDLKAGDLVVQNGANSSVGRCVIQLCKLWNIRTVNVVRNRENFDLLVRELKEIGADDVFTEEEMKKESKNRAKNAQLALNCVGGRSAMMLSTCLSSKGVMVTYGGMSRKPIEARFFTVLHLFRPIIEVPTAPFIFKDIKLVGFWISQWYATRGMKKDREAMFEELQDLIKHGKLRPPKFDKVKLEDWKTAITNAMNSSGRKQLFVMQ</sequence>
<comment type="catalytic activity">
    <reaction evidence="14">
        <text>a 2,3-saturated acyl-[ACP] + NADP(+) = a (2E)-enoyl-[ACP] + NADPH + H(+)</text>
        <dbReference type="Rhea" id="RHEA:22564"/>
        <dbReference type="Rhea" id="RHEA-COMP:9925"/>
        <dbReference type="Rhea" id="RHEA-COMP:9926"/>
        <dbReference type="ChEBI" id="CHEBI:15378"/>
        <dbReference type="ChEBI" id="CHEBI:57783"/>
        <dbReference type="ChEBI" id="CHEBI:58349"/>
        <dbReference type="ChEBI" id="CHEBI:78784"/>
        <dbReference type="ChEBI" id="CHEBI:78785"/>
        <dbReference type="EC" id="1.3.1.104"/>
    </reaction>
</comment>
<dbReference type="Pfam" id="PF00107">
    <property type="entry name" value="ADH_zinc_N"/>
    <property type="match status" value="1"/>
</dbReference>